<dbReference type="InterPro" id="IPR001453">
    <property type="entry name" value="MoaB/Mog_dom"/>
</dbReference>
<keyword evidence="9" id="KW-1185">Reference proteome</keyword>
<dbReference type="GO" id="GO:0046872">
    <property type="term" value="F:metal ion binding"/>
    <property type="evidence" value="ECO:0007669"/>
    <property type="project" value="UniProtKB-UniRule"/>
</dbReference>
<dbReference type="GO" id="GO:0061599">
    <property type="term" value="F:molybdopterin molybdotransferase activity"/>
    <property type="evidence" value="ECO:0007669"/>
    <property type="project" value="UniProtKB-UniRule"/>
</dbReference>
<dbReference type="CDD" id="cd00887">
    <property type="entry name" value="MoeA"/>
    <property type="match status" value="1"/>
</dbReference>
<dbReference type="SUPFAM" id="SSF63882">
    <property type="entry name" value="MoeA N-terminal region -like"/>
    <property type="match status" value="1"/>
</dbReference>
<dbReference type="Gene3D" id="2.170.190.11">
    <property type="entry name" value="Molybdopterin biosynthesis moea protein, domain 3"/>
    <property type="match status" value="1"/>
</dbReference>
<dbReference type="InterPro" id="IPR005111">
    <property type="entry name" value="MoeA_C_domain_IV"/>
</dbReference>
<dbReference type="Gene3D" id="3.40.980.10">
    <property type="entry name" value="MoaB/Mog-like domain"/>
    <property type="match status" value="1"/>
</dbReference>
<accession>A0A2T0U4F9</accession>
<dbReference type="InterPro" id="IPR036425">
    <property type="entry name" value="MoaB/Mog-like_dom_sf"/>
</dbReference>
<comment type="pathway">
    <text evidence="2 6">Cofactor biosynthesis; molybdopterin biosynthesis.</text>
</comment>
<evidence type="ECO:0000259" key="7">
    <source>
        <dbReference type="SMART" id="SM00852"/>
    </source>
</evidence>
<dbReference type="RefSeq" id="WP_106293209.1">
    <property type="nucleotide sequence ID" value="NZ_PVTH01000005.1"/>
</dbReference>
<dbReference type="OrthoDB" id="9804758at2"/>
<dbReference type="Proteomes" id="UP000238034">
    <property type="component" value="Unassembled WGS sequence"/>
</dbReference>
<evidence type="ECO:0000313" key="9">
    <source>
        <dbReference type="Proteomes" id="UP000238034"/>
    </source>
</evidence>
<dbReference type="InterPro" id="IPR038987">
    <property type="entry name" value="MoeA-like"/>
</dbReference>
<comment type="similarity">
    <text evidence="3 6">Belongs to the MoeA family.</text>
</comment>
<evidence type="ECO:0000313" key="8">
    <source>
        <dbReference type="EMBL" id="PRY52806.1"/>
    </source>
</evidence>
<keyword evidence="4 6" id="KW-0501">Molybdenum cofactor biosynthesis</keyword>
<dbReference type="Gene3D" id="3.90.105.10">
    <property type="entry name" value="Molybdopterin biosynthesis moea protein, domain 2"/>
    <property type="match status" value="1"/>
</dbReference>
<dbReference type="Pfam" id="PF03453">
    <property type="entry name" value="MoeA_N"/>
    <property type="match status" value="1"/>
</dbReference>
<gene>
    <name evidence="8" type="ORF">B0I27_105275</name>
</gene>
<dbReference type="GO" id="GO:0005829">
    <property type="term" value="C:cytosol"/>
    <property type="evidence" value="ECO:0007669"/>
    <property type="project" value="TreeGrafter"/>
</dbReference>
<dbReference type="PANTHER" id="PTHR10192">
    <property type="entry name" value="MOLYBDOPTERIN BIOSYNTHESIS PROTEIN"/>
    <property type="match status" value="1"/>
</dbReference>
<reference evidence="8 9" key="1">
    <citation type="submission" date="2018-03" db="EMBL/GenBank/DDBJ databases">
        <title>Genomic Encyclopedia of Type Strains, Phase III (KMG-III): the genomes of soil and plant-associated and newly described type strains.</title>
        <authorList>
            <person name="Whitman W."/>
        </authorList>
    </citation>
    <scope>NUCLEOTIDE SEQUENCE [LARGE SCALE GENOMIC DNA]</scope>
    <source>
        <strain evidence="8 9">CGMCC 1.9313</strain>
    </source>
</reference>
<comment type="function">
    <text evidence="1 6">Catalyzes the insertion of molybdate into adenylated molybdopterin with the concomitant release of AMP.</text>
</comment>
<keyword evidence="6" id="KW-0460">Magnesium</keyword>
<evidence type="ECO:0000256" key="3">
    <source>
        <dbReference type="ARBA" id="ARBA00010763"/>
    </source>
</evidence>
<comment type="catalytic activity">
    <reaction evidence="5">
        <text>adenylyl-molybdopterin + molybdate = Mo-molybdopterin + AMP + H(+)</text>
        <dbReference type="Rhea" id="RHEA:35047"/>
        <dbReference type="ChEBI" id="CHEBI:15378"/>
        <dbReference type="ChEBI" id="CHEBI:36264"/>
        <dbReference type="ChEBI" id="CHEBI:62727"/>
        <dbReference type="ChEBI" id="CHEBI:71302"/>
        <dbReference type="ChEBI" id="CHEBI:456215"/>
        <dbReference type="EC" id="2.10.1.1"/>
    </reaction>
</comment>
<dbReference type="AlphaFoldDB" id="A0A2T0U4F9"/>
<name>A0A2T0U4F9_9SPHI</name>
<comment type="cofactor">
    <cofactor evidence="6">
        <name>Mg(2+)</name>
        <dbReference type="ChEBI" id="CHEBI:18420"/>
    </cofactor>
</comment>
<dbReference type="InterPro" id="IPR008284">
    <property type="entry name" value="MoCF_biosynth_CS"/>
</dbReference>
<keyword evidence="6" id="KW-0479">Metal-binding</keyword>
<keyword evidence="6" id="KW-0500">Molybdenum</keyword>
<keyword evidence="6 8" id="KW-0808">Transferase</keyword>
<dbReference type="Pfam" id="PF03454">
    <property type="entry name" value="MoeA_C"/>
    <property type="match status" value="1"/>
</dbReference>
<evidence type="ECO:0000256" key="6">
    <source>
        <dbReference type="RuleBase" id="RU365090"/>
    </source>
</evidence>
<evidence type="ECO:0000256" key="1">
    <source>
        <dbReference type="ARBA" id="ARBA00002901"/>
    </source>
</evidence>
<proteinExistence type="inferred from homology"/>
<evidence type="ECO:0000256" key="4">
    <source>
        <dbReference type="ARBA" id="ARBA00023150"/>
    </source>
</evidence>
<dbReference type="InterPro" id="IPR036688">
    <property type="entry name" value="MoeA_C_domain_IV_sf"/>
</dbReference>
<dbReference type="SMART" id="SM00852">
    <property type="entry name" value="MoCF_biosynth"/>
    <property type="match status" value="1"/>
</dbReference>
<dbReference type="Pfam" id="PF00994">
    <property type="entry name" value="MoCF_biosynth"/>
    <property type="match status" value="1"/>
</dbReference>
<dbReference type="PROSITE" id="PS01079">
    <property type="entry name" value="MOCF_BIOSYNTHESIS_2"/>
    <property type="match status" value="1"/>
</dbReference>
<protein>
    <recommendedName>
        <fullName evidence="6">Molybdopterin molybdenumtransferase</fullName>
        <ecNumber evidence="6">2.10.1.1</ecNumber>
    </recommendedName>
</protein>
<comment type="caution">
    <text evidence="8">The sequence shown here is derived from an EMBL/GenBank/DDBJ whole genome shotgun (WGS) entry which is preliminary data.</text>
</comment>
<dbReference type="PANTHER" id="PTHR10192:SF5">
    <property type="entry name" value="GEPHYRIN"/>
    <property type="match status" value="1"/>
</dbReference>
<organism evidence="8 9">
    <name type="scientific">Arcticibacter pallidicorallinus</name>
    <dbReference type="NCBI Taxonomy" id="1259464"/>
    <lineage>
        <taxon>Bacteria</taxon>
        <taxon>Pseudomonadati</taxon>
        <taxon>Bacteroidota</taxon>
        <taxon>Sphingobacteriia</taxon>
        <taxon>Sphingobacteriales</taxon>
        <taxon>Sphingobacteriaceae</taxon>
        <taxon>Arcticibacter</taxon>
    </lineage>
</organism>
<evidence type="ECO:0000256" key="5">
    <source>
        <dbReference type="ARBA" id="ARBA00047317"/>
    </source>
</evidence>
<dbReference type="UniPathway" id="UPA00344"/>
<dbReference type="SUPFAM" id="SSF63867">
    <property type="entry name" value="MoeA C-terminal domain-like"/>
    <property type="match status" value="1"/>
</dbReference>
<dbReference type="Gene3D" id="2.40.340.10">
    <property type="entry name" value="MoeA, C-terminal, domain IV"/>
    <property type="match status" value="1"/>
</dbReference>
<dbReference type="InterPro" id="IPR036135">
    <property type="entry name" value="MoeA_linker/N_sf"/>
</dbReference>
<evidence type="ECO:0000256" key="2">
    <source>
        <dbReference type="ARBA" id="ARBA00005046"/>
    </source>
</evidence>
<sequence length="397" mass="43329">MQSLDNALSLISSLVKGFAHEFVALEEADGRILSKDITADRNYPPFNRAAMDGYAIMQSDWKKGIRKYKVAETILAGQASQTQISSGYCYKIMTGAATPPVADVIIRREDANELDQEVELRADDLRIYQNISREGEDTKKGDLLVKAPVRCSSQIISLLAATGNHLVSVYALPSVSVITTGDEVVPLPAEVTAFQIRNSNQFLLKSLLKKWQISAWFSRHVADEINSLTEALSQAITSDITIINGGVSAGDADYVPAILKSLGVREIFHKVAIRPGKPLWVGQTSEGKVVFALPGNPLSCLTTFSIFVESFLFKSMGFESRPLYKLPILQDRSKKHPLTEFFPVSLDPKTGGLQILPFNGSGDITAGLFADGLAVQPDDCPSLLNGDLVAFYPFRSL</sequence>
<dbReference type="EC" id="2.10.1.1" evidence="6"/>
<dbReference type="EMBL" id="PVTH01000005">
    <property type="protein sequence ID" value="PRY52806.1"/>
    <property type="molecule type" value="Genomic_DNA"/>
</dbReference>
<dbReference type="SUPFAM" id="SSF53218">
    <property type="entry name" value="Molybdenum cofactor biosynthesis proteins"/>
    <property type="match status" value="1"/>
</dbReference>
<feature type="domain" description="MoaB/Mog" evidence="7">
    <location>
        <begin position="176"/>
        <end position="314"/>
    </location>
</feature>
<dbReference type="GO" id="GO:0006777">
    <property type="term" value="P:Mo-molybdopterin cofactor biosynthetic process"/>
    <property type="evidence" value="ECO:0007669"/>
    <property type="project" value="UniProtKB-UniRule"/>
</dbReference>
<dbReference type="InterPro" id="IPR005110">
    <property type="entry name" value="MoeA_linker/N"/>
</dbReference>
<dbReference type="NCBIfam" id="TIGR00177">
    <property type="entry name" value="molyb_syn"/>
    <property type="match status" value="1"/>
</dbReference>